<keyword evidence="1" id="KW-1133">Transmembrane helix</keyword>
<dbReference type="PANTHER" id="PTHR31033">
    <property type="entry name" value="PROTEIN, PUTATIVE-RELATED"/>
    <property type="match status" value="1"/>
</dbReference>
<name>A0A2P5VTD0_GOSBA</name>
<feature type="transmembrane region" description="Helical" evidence="1">
    <location>
        <begin position="36"/>
        <end position="55"/>
    </location>
</feature>
<evidence type="ECO:0000313" key="3">
    <source>
        <dbReference type="Proteomes" id="UP000239757"/>
    </source>
</evidence>
<gene>
    <name evidence="2" type="ORF">GOBAR_AA38629</name>
</gene>
<dbReference type="GO" id="GO:0009507">
    <property type="term" value="C:chloroplast"/>
    <property type="evidence" value="ECO:0007669"/>
    <property type="project" value="TreeGrafter"/>
</dbReference>
<evidence type="ECO:0000256" key="1">
    <source>
        <dbReference type="SAM" id="Phobius"/>
    </source>
</evidence>
<dbReference type="EMBL" id="KZ670993">
    <property type="protein sequence ID" value="PPR82089.1"/>
    <property type="molecule type" value="Genomic_DNA"/>
</dbReference>
<evidence type="ECO:0000313" key="2">
    <source>
        <dbReference type="EMBL" id="PPR82089.1"/>
    </source>
</evidence>
<proteinExistence type="predicted"/>
<dbReference type="Proteomes" id="UP000239757">
    <property type="component" value="Unassembled WGS sequence"/>
</dbReference>
<reference evidence="2 3" key="1">
    <citation type="submission" date="2015-01" db="EMBL/GenBank/DDBJ databases">
        <title>Genome of allotetraploid Gossypium barbadense reveals genomic plasticity and fiber elongation in cotton evolution.</title>
        <authorList>
            <person name="Chen X."/>
            <person name="Liu X."/>
            <person name="Zhao B."/>
            <person name="Zheng H."/>
            <person name="Hu Y."/>
            <person name="Lu G."/>
            <person name="Yang C."/>
            <person name="Chen J."/>
            <person name="Shan C."/>
            <person name="Zhang L."/>
            <person name="Zhou Y."/>
            <person name="Wang L."/>
            <person name="Guo W."/>
            <person name="Bai Y."/>
            <person name="Ruan J."/>
            <person name="Shangguan X."/>
            <person name="Mao Y."/>
            <person name="Jiang J."/>
            <person name="Zhu Y."/>
            <person name="Lei J."/>
            <person name="Kang H."/>
            <person name="Chen S."/>
            <person name="He X."/>
            <person name="Wang R."/>
            <person name="Wang Y."/>
            <person name="Chen J."/>
            <person name="Wang L."/>
            <person name="Yu S."/>
            <person name="Wang B."/>
            <person name="Wei J."/>
            <person name="Song S."/>
            <person name="Lu X."/>
            <person name="Gao Z."/>
            <person name="Gu W."/>
            <person name="Deng X."/>
            <person name="Ma D."/>
            <person name="Wang S."/>
            <person name="Liang W."/>
            <person name="Fang L."/>
            <person name="Cai C."/>
            <person name="Zhu X."/>
            <person name="Zhou B."/>
            <person name="Zhang Y."/>
            <person name="Chen Z."/>
            <person name="Xu S."/>
            <person name="Zhu R."/>
            <person name="Wang S."/>
            <person name="Zhang T."/>
            <person name="Zhao G."/>
        </authorList>
    </citation>
    <scope>NUCLEOTIDE SEQUENCE [LARGE SCALE GENOMIC DNA]</scope>
    <source>
        <strain evidence="3">cv. Xinhai21</strain>
        <tissue evidence="2">Leaf</tissue>
    </source>
</reference>
<dbReference type="OrthoDB" id="2018137at2759"/>
<accession>A0A2P5VTD0</accession>
<protein>
    <submittedName>
        <fullName evidence="2">Uncharacterized protein</fullName>
    </submittedName>
</protein>
<dbReference type="AlphaFoldDB" id="A0A2P5VTD0"/>
<keyword evidence="1" id="KW-0472">Membrane</keyword>
<keyword evidence="1" id="KW-0812">Transmembrane</keyword>
<feature type="transmembrane region" description="Helical" evidence="1">
    <location>
        <begin position="67"/>
        <end position="83"/>
    </location>
</feature>
<sequence length="151" mass="16415">MLWGKRISGYENPHEQYGLELTLSTLLQRAALRPRLLPAKMLVIVLLGTAVNVPLGVRKEHTRKFPLSWFAAVPFIVMGRLLALELKEVAAQIAITAAVAGYNDLRQVDCVAVSQCSREGTLYGTSSSSNNVDVDAAYKETSNRSGIGSVI</sequence>
<organism evidence="2 3">
    <name type="scientific">Gossypium barbadense</name>
    <name type="common">Sea Island cotton</name>
    <name type="synonym">Hibiscus barbadensis</name>
    <dbReference type="NCBI Taxonomy" id="3634"/>
    <lineage>
        <taxon>Eukaryota</taxon>
        <taxon>Viridiplantae</taxon>
        <taxon>Streptophyta</taxon>
        <taxon>Embryophyta</taxon>
        <taxon>Tracheophyta</taxon>
        <taxon>Spermatophyta</taxon>
        <taxon>Magnoliopsida</taxon>
        <taxon>eudicotyledons</taxon>
        <taxon>Gunneridae</taxon>
        <taxon>Pentapetalae</taxon>
        <taxon>rosids</taxon>
        <taxon>malvids</taxon>
        <taxon>Malvales</taxon>
        <taxon>Malvaceae</taxon>
        <taxon>Malvoideae</taxon>
        <taxon>Gossypium</taxon>
    </lineage>
</organism>
<dbReference type="PANTHER" id="PTHR31033:SF18">
    <property type="entry name" value="OS06G0115800 PROTEIN"/>
    <property type="match status" value="1"/>
</dbReference>